<dbReference type="RefSeq" id="WP_180906492.1">
    <property type="nucleotide sequence ID" value="NZ_CP040908.1"/>
</dbReference>
<gene>
    <name evidence="1" type="ORF">FH779_06750</name>
</gene>
<reference evidence="1 2" key="1">
    <citation type="submission" date="2019-06" db="EMBL/GenBank/DDBJ databases">
        <title>Emergence of pandrug resistant Empedobacter falsenii in China.</title>
        <authorList>
            <person name="Dong N."/>
            <person name="Chen S."/>
            <person name="Zhang R."/>
        </authorList>
    </citation>
    <scope>NUCLEOTIDE SEQUENCE [LARGE SCALE GENOMIC DNA]</scope>
    <source>
        <strain evidence="1 2">1681-1</strain>
    </source>
</reference>
<evidence type="ECO:0000313" key="1">
    <source>
        <dbReference type="EMBL" id="QLL57793.1"/>
    </source>
</evidence>
<organism evidence="1 2">
    <name type="scientific">Empedobacter falsenii</name>
    <dbReference type="NCBI Taxonomy" id="343874"/>
    <lineage>
        <taxon>Bacteria</taxon>
        <taxon>Pseudomonadati</taxon>
        <taxon>Bacteroidota</taxon>
        <taxon>Flavobacteriia</taxon>
        <taxon>Flavobacteriales</taxon>
        <taxon>Weeksellaceae</taxon>
        <taxon>Empedobacter</taxon>
    </lineage>
</organism>
<name>A0A7H9DRK7_9FLAO</name>
<evidence type="ECO:0000313" key="2">
    <source>
        <dbReference type="Proteomes" id="UP000510643"/>
    </source>
</evidence>
<dbReference type="EMBL" id="CP040908">
    <property type="protein sequence ID" value="QLL57793.1"/>
    <property type="molecule type" value="Genomic_DNA"/>
</dbReference>
<proteinExistence type="predicted"/>
<dbReference type="Proteomes" id="UP000510643">
    <property type="component" value="Chromosome"/>
</dbReference>
<dbReference type="AlphaFoldDB" id="A0A7H9DRK7"/>
<accession>A0A7H9DRK7</accession>
<sequence length="87" mass="10636">MVNLTATANHNSYFIVSDRMGRFEKDDLSKGMTIIDQYDYKNNRYQHSFYFYHQPQQTMQQFMAYQNYLIGIVDNQLWMYKIKDIKK</sequence>
<keyword evidence="2" id="KW-1185">Reference proteome</keyword>
<dbReference type="KEGG" id="efal:FH779_06750"/>
<dbReference type="GeneID" id="78401148"/>
<protein>
    <submittedName>
        <fullName evidence="1">Uncharacterized protein</fullName>
    </submittedName>
</protein>